<keyword evidence="4 10" id="KW-0378">Hydrolase</keyword>
<dbReference type="AlphaFoldDB" id="A0AB39J8U2"/>
<dbReference type="InterPro" id="IPR011108">
    <property type="entry name" value="RMMBL"/>
</dbReference>
<dbReference type="InterPro" id="IPR055132">
    <property type="entry name" value="RNase_J_b_CASP"/>
</dbReference>
<evidence type="ECO:0000259" key="9">
    <source>
        <dbReference type="SMART" id="SM00849"/>
    </source>
</evidence>
<evidence type="ECO:0000256" key="7">
    <source>
        <dbReference type="ARBA" id="ARBA00022884"/>
    </source>
</evidence>
<gene>
    <name evidence="10" type="ORF">TM074_00390</name>
</gene>
<evidence type="ECO:0000313" key="10">
    <source>
        <dbReference type="EMBL" id="XDN89161.1"/>
    </source>
</evidence>
<evidence type="ECO:0000256" key="8">
    <source>
        <dbReference type="SAM" id="MobiDB-lite"/>
    </source>
</evidence>
<dbReference type="InterPro" id="IPR036866">
    <property type="entry name" value="RibonucZ/Hydroxyglut_hydro"/>
</dbReference>
<keyword evidence="1" id="KW-0963">Cytoplasm</keyword>
<dbReference type="EC" id="3.1.-.-" evidence="10"/>
<dbReference type="GO" id="GO:0004527">
    <property type="term" value="F:exonuclease activity"/>
    <property type="evidence" value="ECO:0007669"/>
    <property type="project" value="UniProtKB-KW"/>
</dbReference>
<accession>A0AB39J8U2</accession>
<sequence>MGQRRLATPQKDDTKKRPQSKKSNNAVLNSTTTRKGEVFRAQRRTSENVNLRASQHVIDIPVNKSVYNGYGGEQFSAKMQPKRTRGGKPKLRIIPIGGVGEMGIGKNMNAIEYDDEIIVVDMGFLFPGSDYPGINYITPDITWLEENKHKIKAHVFTHGHLDHIGSFRHFIHRIPAPVYGSKFTIGMLDKSMADTDTDFQPDFRVMDPLSHEIVQVSKHFSVELVRVNHSIPDSTAVIIRTPLGVIIDSGDWRFEESPVDGQKFDLKRMTEVASKEGVLMFMNESTNCESAGTHTHTEFDIQYSIGQVMDKFSNSRVILSCFSSQVHRLQLILEEAHKHGRKVAFAGFSMIQNLEVALRSGTIKIPKDTVMKMEDIIKLPDSQITVVCTGSQGEFNAVLSRMATGAHKYMKIKGSDVVVFSSNPIPGNEKNVVRTVDGLMREGSDVIQNGKTHLTGIGPLHLSGHGYYDDHVKLINALNPTYYMPIHGEFHMLVYNARLAEEECGIPRKNIFVCDAGDIIEIDVERQANKAGRIQAGGVMYDDTGAIVSEVVLKDRIHMSQEGMFVVVLTVQRGTGRLLTSPDIISRGFIYLRDSEELMNMIRQYLKQKAARSFAGKYDLDVIKKEIKDEVTHILYDQTRRTPIVIPVINEVGGLKTVKSTTASASPTAKSTPRNKKSIASAEEPRMTLPTTPRRRFPQRQVPDTEANDTKARERQDFRPY</sequence>
<dbReference type="CDD" id="cd07714">
    <property type="entry name" value="RNaseJ_MBL-fold"/>
    <property type="match status" value="1"/>
</dbReference>
<dbReference type="Gene3D" id="3.40.50.10710">
    <property type="entry name" value="Metallo-hydrolase/oxidoreductase"/>
    <property type="match status" value="1"/>
</dbReference>
<dbReference type="SMART" id="SM00849">
    <property type="entry name" value="Lactamase_B"/>
    <property type="match status" value="1"/>
</dbReference>
<keyword evidence="2" id="KW-0540">Nuclease</keyword>
<dbReference type="GO" id="GO:0046872">
    <property type="term" value="F:metal ion binding"/>
    <property type="evidence" value="ECO:0007669"/>
    <property type="project" value="UniProtKB-KW"/>
</dbReference>
<reference evidence="10" key="1">
    <citation type="submission" date="2024-06" db="EMBL/GenBank/DDBJ databases">
        <authorList>
            <person name="Atkinson C."/>
            <person name="McLean J."/>
            <person name="Gallagher L."/>
            <person name="Bor B."/>
            <person name="Mougous J."/>
        </authorList>
    </citation>
    <scope>NUCLEOTIDE SEQUENCE</scope>
    <source>
        <strain evidence="10">TM7-074</strain>
    </source>
</reference>
<organism evidence="10">
    <name type="scientific">Candidatus Nanosynbacter sp. TM7-074</name>
    <dbReference type="NCBI Taxonomy" id="3158573"/>
    <lineage>
        <taxon>Bacteria</taxon>
        <taxon>Candidatus Saccharimonadota</taxon>
        <taxon>Candidatus Saccharimonadia</taxon>
        <taxon>Candidatus Nanosynbacterales</taxon>
        <taxon>Candidatus Nanosynbacteraceae</taxon>
        <taxon>Candidatus Nanosynbacter</taxon>
    </lineage>
</organism>
<feature type="domain" description="Metallo-beta-lactamase" evidence="9">
    <location>
        <begin position="105"/>
        <end position="294"/>
    </location>
</feature>
<keyword evidence="5" id="KW-0862">Zinc</keyword>
<dbReference type="Gene3D" id="3.10.20.580">
    <property type="match status" value="1"/>
</dbReference>
<feature type="compositionally biased region" description="Low complexity" evidence="8">
    <location>
        <begin position="659"/>
        <end position="672"/>
    </location>
</feature>
<dbReference type="GO" id="GO:0003723">
    <property type="term" value="F:RNA binding"/>
    <property type="evidence" value="ECO:0007669"/>
    <property type="project" value="UniProtKB-KW"/>
</dbReference>
<dbReference type="EMBL" id="CP158487">
    <property type="protein sequence ID" value="XDN89161.1"/>
    <property type="molecule type" value="Genomic_DNA"/>
</dbReference>
<dbReference type="InterPro" id="IPR001279">
    <property type="entry name" value="Metallo-B-lactamas"/>
</dbReference>
<dbReference type="Pfam" id="PF17770">
    <property type="entry name" value="RNase_J_C"/>
    <property type="match status" value="1"/>
</dbReference>
<dbReference type="InterPro" id="IPR004613">
    <property type="entry name" value="RNase_J"/>
</dbReference>
<dbReference type="PANTHER" id="PTHR43694:SF1">
    <property type="entry name" value="RIBONUCLEASE J"/>
    <property type="match status" value="1"/>
</dbReference>
<dbReference type="Pfam" id="PF00753">
    <property type="entry name" value="Lactamase_B"/>
    <property type="match status" value="1"/>
</dbReference>
<dbReference type="SUPFAM" id="SSF56281">
    <property type="entry name" value="Metallo-hydrolase/oxidoreductase"/>
    <property type="match status" value="1"/>
</dbReference>
<evidence type="ECO:0000256" key="1">
    <source>
        <dbReference type="ARBA" id="ARBA00022490"/>
    </source>
</evidence>
<evidence type="ECO:0000256" key="6">
    <source>
        <dbReference type="ARBA" id="ARBA00022839"/>
    </source>
</evidence>
<dbReference type="PROSITE" id="PS01292">
    <property type="entry name" value="UPF0036"/>
    <property type="match status" value="1"/>
</dbReference>
<dbReference type="Gene3D" id="3.60.15.10">
    <property type="entry name" value="Ribonuclease Z/Hydroxyacylglutathione hydrolase-like"/>
    <property type="match status" value="1"/>
</dbReference>
<evidence type="ECO:0000256" key="2">
    <source>
        <dbReference type="ARBA" id="ARBA00022722"/>
    </source>
</evidence>
<keyword evidence="3" id="KW-0479">Metal-binding</keyword>
<feature type="compositionally biased region" description="Basic and acidic residues" evidence="8">
    <location>
        <begin position="708"/>
        <end position="721"/>
    </location>
</feature>
<keyword evidence="6" id="KW-0269">Exonuclease</keyword>
<feature type="region of interest" description="Disordered" evidence="8">
    <location>
        <begin position="1"/>
        <end position="35"/>
    </location>
</feature>
<evidence type="ECO:0000256" key="4">
    <source>
        <dbReference type="ARBA" id="ARBA00022801"/>
    </source>
</evidence>
<dbReference type="Pfam" id="PF22505">
    <property type="entry name" value="RNase_J_b_CASP"/>
    <property type="match status" value="1"/>
</dbReference>
<evidence type="ECO:0000256" key="3">
    <source>
        <dbReference type="ARBA" id="ARBA00022723"/>
    </source>
</evidence>
<name>A0AB39J8U2_9BACT</name>
<keyword evidence="7" id="KW-0694">RNA-binding</keyword>
<dbReference type="InterPro" id="IPR041636">
    <property type="entry name" value="RNase_J_C"/>
</dbReference>
<dbReference type="NCBIfam" id="TIGR00649">
    <property type="entry name" value="MG423"/>
    <property type="match status" value="1"/>
</dbReference>
<dbReference type="Pfam" id="PF07521">
    <property type="entry name" value="RMMBL"/>
    <property type="match status" value="1"/>
</dbReference>
<dbReference type="PANTHER" id="PTHR43694">
    <property type="entry name" value="RIBONUCLEASE J"/>
    <property type="match status" value="1"/>
</dbReference>
<feature type="compositionally biased region" description="Polar residues" evidence="8">
    <location>
        <begin position="21"/>
        <end position="33"/>
    </location>
</feature>
<protein>
    <submittedName>
        <fullName evidence="10">Ribonuclease J</fullName>
        <ecNumber evidence="10">3.1.-.-</ecNumber>
    </submittedName>
</protein>
<evidence type="ECO:0000256" key="5">
    <source>
        <dbReference type="ARBA" id="ARBA00022833"/>
    </source>
</evidence>
<proteinExistence type="predicted"/>
<dbReference type="InterPro" id="IPR001587">
    <property type="entry name" value="RNase_J_CS"/>
</dbReference>
<dbReference type="InterPro" id="IPR042173">
    <property type="entry name" value="RNase_J_2"/>
</dbReference>
<feature type="region of interest" description="Disordered" evidence="8">
    <location>
        <begin position="659"/>
        <end position="721"/>
    </location>
</feature>
<dbReference type="RefSeq" id="WP_369000440.1">
    <property type="nucleotide sequence ID" value="NZ_CP158487.1"/>
</dbReference>